<evidence type="ECO:0000313" key="2">
    <source>
        <dbReference type="EMBL" id="CAE6473735.1"/>
    </source>
</evidence>
<dbReference type="AlphaFoldDB" id="A0A8H3GZ65"/>
<proteinExistence type="predicted"/>
<evidence type="ECO:0000256" key="1">
    <source>
        <dbReference type="SAM" id="MobiDB-lite"/>
    </source>
</evidence>
<accession>A0A8H3GZ65</accession>
<dbReference type="EMBL" id="CAJMWW010000557">
    <property type="protein sequence ID" value="CAE6473735.1"/>
    <property type="molecule type" value="Genomic_DNA"/>
</dbReference>
<reference evidence="2" key="1">
    <citation type="submission" date="2021-01" db="EMBL/GenBank/DDBJ databases">
        <authorList>
            <person name="Kaushik A."/>
        </authorList>
    </citation>
    <scope>NUCLEOTIDE SEQUENCE</scope>
    <source>
        <strain evidence="2">AG3-T5</strain>
    </source>
</reference>
<sequence>MATEEGFQSISHAQRNKNDAEILDDDPLNDLRNIDVRGWCEGLDTHLFGLGGYEAFAAKATCDFARDVAHYRLTTPQPSKSTSRSGHSVSKDTRPPATLSPRKPKNVNGVTLTTLSLDNEKSNSPKVTDVSPKDFRPRVVKSRIQVDTNRATESPLVASATPDESLAPNSPPSLLFSMPFLAHSPARQALNTRLNRNPRLMVLYNF</sequence>
<feature type="region of interest" description="Disordered" evidence="1">
    <location>
        <begin position="1"/>
        <end position="26"/>
    </location>
</feature>
<feature type="compositionally biased region" description="Polar residues" evidence="1">
    <location>
        <begin position="75"/>
        <end position="88"/>
    </location>
</feature>
<gene>
    <name evidence="2" type="ORF">RDB_LOCUS184780</name>
</gene>
<name>A0A8H3GZ65_9AGAM</name>
<organism evidence="2 3">
    <name type="scientific">Rhizoctonia solani</name>
    <dbReference type="NCBI Taxonomy" id="456999"/>
    <lineage>
        <taxon>Eukaryota</taxon>
        <taxon>Fungi</taxon>
        <taxon>Dikarya</taxon>
        <taxon>Basidiomycota</taxon>
        <taxon>Agaricomycotina</taxon>
        <taxon>Agaricomycetes</taxon>
        <taxon>Cantharellales</taxon>
        <taxon>Ceratobasidiaceae</taxon>
        <taxon>Rhizoctonia</taxon>
    </lineage>
</organism>
<evidence type="ECO:0000313" key="3">
    <source>
        <dbReference type="Proteomes" id="UP000663841"/>
    </source>
</evidence>
<feature type="region of interest" description="Disordered" evidence="1">
    <location>
        <begin position="75"/>
        <end position="109"/>
    </location>
</feature>
<dbReference type="Proteomes" id="UP000663841">
    <property type="component" value="Unassembled WGS sequence"/>
</dbReference>
<feature type="compositionally biased region" description="Polar residues" evidence="1">
    <location>
        <begin position="1"/>
        <end position="13"/>
    </location>
</feature>
<protein>
    <submittedName>
        <fullName evidence="2">Uncharacterized protein</fullName>
    </submittedName>
</protein>
<comment type="caution">
    <text evidence="2">The sequence shown here is derived from an EMBL/GenBank/DDBJ whole genome shotgun (WGS) entry which is preliminary data.</text>
</comment>